<evidence type="ECO:0000256" key="7">
    <source>
        <dbReference type="SAM" id="MobiDB-lite"/>
    </source>
</evidence>
<keyword evidence="6" id="KW-0482">Metalloprotease</keyword>
<keyword evidence="5" id="KW-0862">Zinc</keyword>
<feature type="compositionally biased region" description="Basic and acidic residues" evidence="7">
    <location>
        <begin position="487"/>
        <end position="502"/>
    </location>
</feature>
<reference evidence="9 10" key="1">
    <citation type="submission" date="2017-02" db="EMBL/GenBank/DDBJ databases">
        <authorList>
            <person name="Peterson S.W."/>
        </authorList>
    </citation>
    <scope>NUCLEOTIDE SEQUENCE [LARGE SCALE GENOMIC DNA]</scope>
    <source>
        <strain evidence="9 10">CIP104813</strain>
    </source>
</reference>
<keyword evidence="3" id="KW-0479">Metal-binding</keyword>
<feature type="compositionally biased region" description="Low complexity" evidence="7">
    <location>
        <begin position="362"/>
        <end position="371"/>
    </location>
</feature>
<dbReference type="RefSeq" id="WP_087104877.1">
    <property type="nucleotide sequence ID" value="NZ_FWFG01000099.1"/>
</dbReference>
<organism evidence="9 10">
    <name type="scientific">Brachybacterium nesterenkovii</name>
    <dbReference type="NCBI Taxonomy" id="47847"/>
    <lineage>
        <taxon>Bacteria</taxon>
        <taxon>Bacillati</taxon>
        <taxon>Actinomycetota</taxon>
        <taxon>Actinomycetes</taxon>
        <taxon>Micrococcales</taxon>
        <taxon>Dermabacteraceae</taxon>
        <taxon>Brachybacterium</taxon>
    </lineage>
</organism>
<dbReference type="AlphaFoldDB" id="A0A1X6X5S1"/>
<feature type="compositionally biased region" description="Low complexity" evidence="7">
    <location>
        <begin position="316"/>
        <end position="330"/>
    </location>
</feature>
<evidence type="ECO:0000259" key="8">
    <source>
        <dbReference type="Pfam" id="PF01551"/>
    </source>
</evidence>
<keyword evidence="10" id="KW-1185">Reference proteome</keyword>
<feature type="compositionally biased region" description="Gly residues" evidence="7">
    <location>
        <begin position="509"/>
        <end position="523"/>
    </location>
</feature>
<proteinExistence type="predicted"/>
<dbReference type="GO" id="GO:0004222">
    <property type="term" value="F:metalloendopeptidase activity"/>
    <property type="evidence" value="ECO:0007669"/>
    <property type="project" value="TreeGrafter"/>
</dbReference>
<dbReference type="InterPro" id="IPR016047">
    <property type="entry name" value="M23ase_b-sheet_dom"/>
</dbReference>
<dbReference type="OrthoDB" id="1099523at2"/>
<evidence type="ECO:0000256" key="1">
    <source>
        <dbReference type="ARBA" id="ARBA00001947"/>
    </source>
</evidence>
<feature type="domain" description="M23ase beta-sheet core" evidence="8">
    <location>
        <begin position="164"/>
        <end position="267"/>
    </location>
</feature>
<dbReference type="Gene3D" id="2.70.70.10">
    <property type="entry name" value="Glucose Permease (Domain IIA)"/>
    <property type="match status" value="1"/>
</dbReference>
<evidence type="ECO:0000256" key="4">
    <source>
        <dbReference type="ARBA" id="ARBA00022801"/>
    </source>
</evidence>
<dbReference type="EMBL" id="FWFG01000099">
    <property type="protein sequence ID" value="SLM94477.1"/>
    <property type="molecule type" value="Genomic_DNA"/>
</dbReference>
<dbReference type="Proteomes" id="UP000195981">
    <property type="component" value="Unassembled WGS sequence"/>
</dbReference>
<accession>A0A1X6X5S1</accession>
<dbReference type="SUPFAM" id="SSF51261">
    <property type="entry name" value="Duplicated hybrid motif"/>
    <property type="match status" value="1"/>
</dbReference>
<keyword evidence="4" id="KW-0378">Hydrolase</keyword>
<evidence type="ECO:0000256" key="5">
    <source>
        <dbReference type="ARBA" id="ARBA00022833"/>
    </source>
</evidence>
<dbReference type="PANTHER" id="PTHR21666">
    <property type="entry name" value="PEPTIDASE-RELATED"/>
    <property type="match status" value="1"/>
</dbReference>
<dbReference type="GO" id="GO:0006508">
    <property type="term" value="P:proteolysis"/>
    <property type="evidence" value="ECO:0007669"/>
    <property type="project" value="UniProtKB-KW"/>
</dbReference>
<gene>
    <name evidence="9" type="ORF">FM110_11400</name>
</gene>
<feature type="region of interest" description="Disordered" evidence="7">
    <location>
        <begin position="300"/>
        <end position="523"/>
    </location>
</feature>
<evidence type="ECO:0000313" key="10">
    <source>
        <dbReference type="Proteomes" id="UP000195981"/>
    </source>
</evidence>
<dbReference type="CDD" id="cd12797">
    <property type="entry name" value="M23_peptidase"/>
    <property type="match status" value="1"/>
</dbReference>
<evidence type="ECO:0000256" key="2">
    <source>
        <dbReference type="ARBA" id="ARBA00022670"/>
    </source>
</evidence>
<feature type="compositionally biased region" description="Polar residues" evidence="7">
    <location>
        <begin position="349"/>
        <end position="361"/>
    </location>
</feature>
<evidence type="ECO:0000313" key="9">
    <source>
        <dbReference type="EMBL" id="SLM94477.1"/>
    </source>
</evidence>
<sequence length="523" mass="52779">MPDADDDPAPRLEGLRRRVRAACTTLSGRLPSAQTLRAAAAGLLVGACVAGGAVATLRVDATPQAVQTADVGEQARVGKQDERLLLELDARDRQGAASTAPSVPVSGIAAFSASAPGAPGAKGTVVAGAGMHVDGSVDLIKPVQGAVEGSGYGMRFHPILNTWKMHNGTDFPVGCGTPVYASAAGTVTHAAYRGPSGNAVEIDHADLNGDAAGSSFSTHYFHLSAFGVRVGDHVEQGQFIGLSGTTGRSTGCHLHFEVMVDGVYVDPMSVLGESTATPGAGVAAYGEQGDTWSVPLPAEDAQHKQDALNDPEEPVAPATGSSGAPSSPAPVQEPAEKPVVADPAPKQQDPATTSPAPNPTHTKPAQTKPATQPAPQPAPDPAPIAQPAPEPDPAPAPKPADPVVEAPVTTPATPVEPPTTTAPNTTTSPPSTTTTPATQTPTTTDPATTEDPATEPPYCRPADGTTDEDGATTTPWPLGDTPLEDVIWDHTLEICPEGHDPAEPLPTSGTGGESTGSGTAAGV</sequence>
<dbReference type="InterPro" id="IPR011055">
    <property type="entry name" value="Dup_hybrid_motif"/>
</dbReference>
<keyword evidence="2" id="KW-0645">Protease</keyword>
<dbReference type="Pfam" id="PF01551">
    <property type="entry name" value="Peptidase_M23"/>
    <property type="match status" value="1"/>
</dbReference>
<comment type="cofactor">
    <cofactor evidence="1">
        <name>Zn(2+)</name>
        <dbReference type="ChEBI" id="CHEBI:29105"/>
    </cofactor>
</comment>
<feature type="compositionally biased region" description="Pro residues" evidence="7">
    <location>
        <begin position="372"/>
        <end position="400"/>
    </location>
</feature>
<evidence type="ECO:0000256" key="6">
    <source>
        <dbReference type="ARBA" id="ARBA00023049"/>
    </source>
</evidence>
<dbReference type="InterPro" id="IPR050570">
    <property type="entry name" value="Cell_wall_metabolism_enzyme"/>
</dbReference>
<name>A0A1X6X5S1_9MICO</name>
<evidence type="ECO:0000256" key="3">
    <source>
        <dbReference type="ARBA" id="ARBA00022723"/>
    </source>
</evidence>
<feature type="compositionally biased region" description="Low complexity" evidence="7">
    <location>
        <begin position="401"/>
        <end position="451"/>
    </location>
</feature>
<protein>
    <submittedName>
        <fullName evidence="9">M23/M37 peptidase</fullName>
    </submittedName>
</protein>
<dbReference type="PANTHER" id="PTHR21666:SF288">
    <property type="entry name" value="CELL DIVISION PROTEIN YTFB"/>
    <property type="match status" value="1"/>
</dbReference>
<dbReference type="GO" id="GO:0046872">
    <property type="term" value="F:metal ion binding"/>
    <property type="evidence" value="ECO:0007669"/>
    <property type="project" value="UniProtKB-KW"/>
</dbReference>